<organism evidence="2 3">
    <name type="scientific">Stylophora pistillata</name>
    <name type="common">Smooth cauliflower coral</name>
    <dbReference type="NCBI Taxonomy" id="50429"/>
    <lineage>
        <taxon>Eukaryota</taxon>
        <taxon>Metazoa</taxon>
        <taxon>Cnidaria</taxon>
        <taxon>Anthozoa</taxon>
        <taxon>Hexacorallia</taxon>
        <taxon>Scleractinia</taxon>
        <taxon>Astrocoeniina</taxon>
        <taxon>Pocilloporidae</taxon>
        <taxon>Stylophora</taxon>
    </lineage>
</organism>
<sequence length="719" mass="80603">MLAVSFIGKKFCCDAQVEVANDIENGGLQLNLKVRETCGQFIKTPEPVLATLHVSLNNGRREDVSKCKELLTFLKEQVLPKTVKLISLKRIKKVKDEDNSDGRTLFGCIWPGKTKKRKEENKNRCTRGYSSDTDSYPQKSVFRSSIKLDSPNMPQTSTAGILATPSVTRANLSRVEKVTSRGNILEEEETLFIAKLKNTSDEKISLNRPNESHLDKTENADVNTPYDNLTTSFATKERSKIVKRNTTSCFGIKRSRKLGTGKCHVSERGPQRVQNVKPEPPSKNTAIPGMITENNLDKQTILDLEQFAAQYVGRICELALSRKVKESCKDFAKVYVNNVLTLAWNRIDDLENLKHNERSVRCAEKCSLEVEDHPSFSKVWKYSQALAEGHDFSEAWTTIKDTTVNGEELGSSSELLQSNDADITNDCQTEDFERDIMKSALSSNDSLSETSPSSASESMEFYTHRTQERGEPIAPCKIENEAIVDYARKNAEVGKMEHENFAFFTQAGEEDGNYPLDEAIFEENGALGISSKPHKEGGELPPGKTGHGKLVIRMQRTDNQLEPNCSRRQPCYKRSVSESQASERKQWNSSQPGDDDIQAKNNLSPTCRPDNTPPKFVRSISCPDVTEDDVFIESILSHHGDVYDSLAQRTWTILHVHELWNGGKPMDAMKACIELTGMVDFEKSLGTTPKLSAPCTLMSRDHALFLNILQQLPSSWWGK</sequence>
<evidence type="ECO:0000256" key="1">
    <source>
        <dbReference type="SAM" id="MobiDB-lite"/>
    </source>
</evidence>
<reference evidence="3" key="1">
    <citation type="journal article" date="2017" name="bioRxiv">
        <title>Comparative analysis of the genomes of Stylophora pistillata and Acropora digitifera provides evidence for extensive differences between species of corals.</title>
        <authorList>
            <person name="Voolstra C.R."/>
            <person name="Li Y."/>
            <person name="Liew Y.J."/>
            <person name="Baumgarten S."/>
            <person name="Zoccola D."/>
            <person name="Flot J.-F."/>
            <person name="Tambutte S."/>
            <person name="Allemand D."/>
            <person name="Aranda M."/>
        </authorList>
    </citation>
    <scope>NUCLEOTIDE SEQUENCE [LARGE SCALE GENOMIC DNA]</scope>
</reference>
<keyword evidence="3" id="KW-1185">Reference proteome</keyword>
<evidence type="ECO:0000313" key="3">
    <source>
        <dbReference type="Proteomes" id="UP000225706"/>
    </source>
</evidence>
<feature type="compositionally biased region" description="Polar residues" evidence="1">
    <location>
        <begin position="557"/>
        <end position="567"/>
    </location>
</feature>
<evidence type="ECO:0000313" key="2">
    <source>
        <dbReference type="EMBL" id="PFX21164.1"/>
    </source>
</evidence>
<comment type="caution">
    <text evidence="2">The sequence shown here is derived from an EMBL/GenBank/DDBJ whole genome shotgun (WGS) entry which is preliminary data.</text>
</comment>
<feature type="compositionally biased region" description="Low complexity" evidence="1">
    <location>
        <begin position="446"/>
        <end position="459"/>
    </location>
</feature>
<proteinExistence type="predicted"/>
<dbReference type="EMBL" id="LSMT01000289">
    <property type="protein sequence ID" value="PFX21164.1"/>
    <property type="molecule type" value="Genomic_DNA"/>
</dbReference>
<accession>A0A2B4RRU7</accession>
<dbReference type="OrthoDB" id="5980367at2759"/>
<protein>
    <submittedName>
        <fullName evidence="2">Uncharacterized protein</fullName>
    </submittedName>
</protein>
<dbReference type="Proteomes" id="UP000225706">
    <property type="component" value="Unassembled WGS sequence"/>
</dbReference>
<feature type="region of interest" description="Disordered" evidence="1">
    <location>
        <begin position="440"/>
        <end position="459"/>
    </location>
</feature>
<dbReference type="AlphaFoldDB" id="A0A2B4RRU7"/>
<name>A0A2B4RRU7_STYPI</name>
<feature type="region of interest" description="Disordered" evidence="1">
    <location>
        <begin position="261"/>
        <end position="286"/>
    </location>
</feature>
<gene>
    <name evidence="2" type="ORF">AWC38_SpisGene14359</name>
</gene>
<feature type="region of interest" description="Disordered" evidence="1">
    <location>
        <begin position="528"/>
        <end position="619"/>
    </location>
</feature>